<gene>
    <name evidence="1" type="ORF">A6302_01486</name>
</gene>
<sequence>MSARLPIVADHAVLRWLERVAGLDVEAVRMHLAGRAMTAVELGAISTTLDGVRLVIEGGTVVTVVRTKRRRARKARRTGGGGC</sequence>
<comment type="caution">
    <text evidence="1">The sequence shown here is derived from an EMBL/GenBank/DDBJ whole genome shotgun (WGS) entry which is preliminary data.</text>
</comment>
<evidence type="ECO:0000313" key="2">
    <source>
        <dbReference type="Proteomes" id="UP000094622"/>
    </source>
</evidence>
<dbReference type="OrthoDB" id="7605594at2"/>
<organism evidence="1 2">
    <name type="scientific">Methylobrevis pamukkalensis</name>
    <dbReference type="NCBI Taxonomy" id="1439726"/>
    <lineage>
        <taxon>Bacteria</taxon>
        <taxon>Pseudomonadati</taxon>
        <taxon>Pseudomonadota</taxon>
        <taxon>Alphaproteobacteria</taxon>
        <taxon>Hyphomicrobiales</taxon>
        <taxon>Pleomorphomonadaceae</taxon>
        <taxon>Methylobrevis</taxon>
    </lineage>
</organism>
<keyword evidence="2" id="KW-1185">Reference proteome</keyword>
<evidence type="ECO:0000313" key="1">
    <source>
        <dbReference type="EMBL" id="ODN71197.1"/>
    </source>
</evidence>
<reference evidence="1 2" key="1">
    <citation type="submission" date="2016-07" db="EMBL/GenBank/DDBJ databases">
        <title>Draft Genome Sequence of Methylobrevis pamukkalensis PK2.</title>
        <authorList>
            <person name="Vasilenko O.V."/>
            <person name="Doronina N.V."/>
            <person name="Shmareva M.N."/>
            <person name="Tarlachkov S.V."/>
            <person name="Mustakhimov I."/>
            <person name="Trotsenko Y.A."/>
        </authorList>
    </citation>
    <scope>NUCLEOTIDE SEQUENCE [LARGE SCALE GENOMIC DNA]</scope>
    <source>
        <strain evidence="1 2">PK2</strain>
    </source>
</reference>
<dbReference type="AlphaFoldDB" id="A0A1E3H4C0"/>
<dbReference type="EMBL" id="MCRJ01000027">
    <property type="protein sequence ID" value="ODN71197.1"/>
    <property type="molecule type" value="Genomic_DNA"/>
</dbReference>
<accession>A0A1E3H4C0</accession>
<name>A0A1E3H4C0_9HYPH</name>
<dbReference type="Proteomes" id="UP000094622">
    <property type="component" value="Unassembled WGS sequence"/>
</dbReference>
<protein>
    <submittedName>
        <fullName evidence="1">Uncharacterized protein</fullName>
    </submittedName>
</protein>
<dbReference type="RefSeq" id="WP_069306385.1">
    <property type="nucleotide sequence ID" value="NZ_MCRJ01000027.1"/>
</dbReference>
<proteinExistence type="predicted"/>